<dbReference type="AlphaFoldDB" id="A0A4R3K6A7"/>
<dbReference type="PANTHER" id="PTHR34389:SF2">
    <property type="entry name" value="L-RHAMNOSE MUTAROTASE"/>
    <property type="match status" value="1"/>
</dbReference>
<reference evidence="1 2" key="1">
    <citation type="submission" date="2019-03" db="EMBL/GenBank/DDBJ databases">
        <title>Genomic Encyclopedia of Type Strains, Phase IV (KMG-IV): sequencing the most valuable type-strain genomes for metagenomic binning, comparative biology and taxonomic classification.</title>
        <authorList>
            <person name="Goeker M."/>
        </authorList>
    </citation>
    <scope>NUCLEOTIDE SEQUENCE [LARGE SCALE GENOMIC DNA]</scope>
    <source>
        <strain evidence="1 2">DSM 29489</strain>
    </source>
</reference>
<dbReference type="Proteomes" id="UP000295726">
    <property type="component" value="Unassembled WGS sequence"/>
</dbReference>
<organism evidence="1 2">
    <name type="scientific">Muricomes intestini</name>
    <dbReference type="NCBI Taxonomy" id="1796634"/>
    <lineage>
        <taxon>Bacteria</taxon>
        <taxon>Bacillati</taxon>
        <taxon>Bacillota</taxon>
        <taxon>Clostridia</taxon>
        <taxon>Lachnospirales</taxon>
        <taxon>Lachnospiraceae</taxon>
        <taxon>Muricomes</taxon>
    </lineage>
</organism>
<dbReference type="EMBL" id="SLZZ01000012">
    <property type="protein sequence ID" value="TCS78313.1"/>
    <property type="molecule type" value="Genomic_DNA"/>
</dbReference>
<gene>
    <name evidence="1" type="ORF">EDD59_11273</name>
</gene>
<dbReference type="Pfam" id="PF05336">
    <property type="entry name" value="rhaM"/>
    <property type="match status" value="1"/>
</dbReference>
<dbReference type="SUPFAM" id="SSF54909">
    <property type="entry name" value="Dimeric alpha+beta barrel"/>
    <property type="match status" value="1"/>
</dbReference>
<name>A0A4R3K6A7_9FIRM</name>
<protein>
    <submittedName>
        <fullName evidence="1">L-rhamnose mutarotase</fullName>
    </submittedName>
</protein>
<keyword evidence="2" id="KW-1185">Reference proteome</keyword>
<evidence type="ECO:0000313" key="1">
    <source>
        <dbReference type="EMBL" id="TCS78313.1"/>
    </source>
</evidence>
<sequence length="107" mass="12960">MKRCGEMIRIKPEGLEKYKEYHANPLPGVNEMIKECNIQNYSIYQRGDFMFSYYEYIGENYKEDMAKMASDPATQKWWDLVKPLMQPLEDKEKDKFWSVMQEIYHLD</sequence>
<dbReference type="OrthoDB" id="9799608at2"/>
<dbReference type="InterPro" id="IPR008000">
    <property type="entry name" value="Rham/fucose_mutarotase"/>
</dbReference>
<dbReference type="Gene3D" id="3.30.70.100">
    <property type="match status" value="1"/>
</dbReference>
<dbReference type="GO" id="GO:0016857">
    <property type="term" value="F:racemase and epimerase activity, acting on carbohydrates and derivatives"/>
    <property type="evidence" value="ECO:0007669"/>
    <property type="project" value="InterPro"/>
</dbReference>
<dbReference type="InterPro" id="IPR011008">
    <property type="entry name" value="Dimeric_a/b-barrel"/>
</dbReference>
<proteinExistence type="predicted"/>
<evidence type="ECO:0000313" key="2">
    <source>
        <dbReference type="Proteomes" id="UP000295726"/>
    </source>
</evidence>
<dbReference type="RefSeq" id="WP_132381472.1">
    <property type="nucleotide sequence ID" value="NZ_DAIPCY010000034.1"/>
</dbReference>
<accession>A0A4R3K6A7</accession>
<comment type="caution">
    <text evidence="1">The sequence shown here is derived from an EMBL/GenBank/DDBJ whole genome shotgun (WGS) entry which is preliminary data.</text>
</comment>
<dbReference type="PANTHER" id="PTHR34389">
    <property type="entry name" value="L-RHAMNOSE MUTAROTASE"/>
    <property type="match status" value="1"/>
</dbReference>